<feature type="region of interest" description="Disordered" evidence="1">
    <location>
        <begin position="847"/>
        <end position="873"/>
    </location>
</feature>
<dbReference type="EMBL" id="KI925455">
    <property type="protein sequence ID" value="ETW85751.1"/>
    <property type="molecule type" value="Genomic_DNA"/>
</dbReference>
<feature type="compositionally biased region" description="Polar residues" evidence="1">
    <location>
        <begin position="948"/>
        <end position="964"/>
    </location>
</feature>
<accession>W4KL12</accession>
<organism evidence="2 3">
    <name type="scientific">Heterobasidion irregulare (strain TC 32-1)</name>
    <dbReference type="NCBI Taxonomy" id="747525"/>
    <lineage>
        <taxon>Eukaryota</taxon>
        <taxon>Fungi</taxon>
        <taxon>Dikarya</taxon>
        <taxon>Basidiomycota</taxon>
        <taxon>Agaricomycotina</taxon>
        <taxon>Agaricomycetes</taxon>
        <taxon>Russulales</taxon>
        <taxon>Bondarzewiaceae</taxon>
        <taxon>Heterobasidion</taxon>
        <taxon>Heterobasidion annosum species complex</taxon>
    </lineage>
</organism>
<dbReference type="AlphaFoldDB" id="W4KL12"/>
<dbReference type="KEGG" id="hir:HETIRDRAFT_100638"/>
<keyword evidence="3" id="KW-1185">Reference proteome</keyword>
<feature type="compositionally biased region" description="Polar residues" evidence="1">
    <location>
        <begin position="508"/>
        <end position="525"/>
    </location>
</feature>
<reference evidence="2 3" key="1">
    <citation type="journal article" date="2012" name="New Phytol.">
        <title>Insight into trade-off between wood decay and parasitism from the genome of a fungal forest pathogen.</title>
        <authorList>
            <person name="Olson A."/>
            <person name="Aerts A."/>
            <person name="Asiegbu F."/>
            <person name="Belbahri L."/>
            <person name="Bouzid O."/>
            <person name="Broberg A."/>
            <person name="Canback B."/>
            <person name="Coutinho P.M."/>
            <person name="Cullen D."/>
            <person name="Dalman K."/>
            <person name="Deflorio G."/>
            <person name="van Diepen L.T."/>
            <person name="Dunand C."/>
            <person name="Duplessis S."/>
            <person name="Durling M."/>
            <person name="Gonthier P."/>
            <person name="Grimwood J."/>
            <person name="Fossdal C.G."/>
            <person name="Hansson D."/>
            <person name="Henrissat B."/>
            <person name="Hietala A."/>
            <person name="Himmelstrand K."/>
            <person name="Hoffmeister D."/>
            <person name="Hogberg N."/>
            <person name="James T.Y."/>
            <person name="Karlsson M."/>
            <person name="Kohler A."/>
            <person name="Kues U."/>
            <person name="Lee Y.H."/>
            <person name="Lin Y.C."/>
            <person name="Lind M."/>
            <person name="Lindquist E."/>
            <person name="Lombard V."/>
            <person name="Lucas S."/>
            <person name="Lunden K."/>
            <person name="Morin E."/>
            <person name="Murat C."/>
            <person name="Park J."/>
            <person name="Raffaello T."/>
            <person name="Rouze P."/>
            <person name="Salamov A."/>
            <person name="Schmutz J."/>
            <person name="Solheim H."/>
            <person name="Stahlberg J."/>
            <person name="Velez H."/>
            <person name="de Vries R.P."/>
            <person name="Wiebenga A."/>
            <person name="Woodward S."/>
            <person name="Yakovlev I."/>
            <person name="Garbelotto M."/>
            <person name="Martin F."/>
            <person name="Grigoriev I.V."/>
            <person name="Stenlid J."/>
        </authorList>
    </citation>
    <scope>NUCLEOTIDE SEQUENCE [LARGE SCALE GENOMIC DNA]</scope>
    <source>
        <strain evidence="2 3">TC 32-1</strain>
    </source>
</reference>
<dbReference type="OrthoDB" id="3270368at2759"/>
<feature type="compositionally biased region" description="Basic and acidic residues" evidence="1">
    <location>
        <begin position="397"/>
        <end position="412"/>
    </location>
</feature>
<evidence type="ECO:0000313" key="2">
    <source>
        <dbReference type="EMBL" id="ETW85751.1"/>
    </source>
</evidence>
<evidence type="ECO:0000256" key="1">
    <source>
        <dbReference type="SAM" id="MobiDB-lite"/>
    </source>
</evidence>
<feature type="region of interest" description="Disordered" evidence="1">
    <location>
        <begin position="477"/>
        <end position="496"/>
    </location>
</feature>
<feature type="compositionally biased region" description="Polar residues" evidence="1">
    <location>
        <begin position="305"/>
        <end position="314"/>
    </location>
</feature>
<dbReference type="Proteomes" id="UP000030671">
    <property type="component" value="Unassembled WGS sequence"/>
</dbReference>
<feature type="region of interest" description="Disordered" evidence="1">
    <location>
        <begin position="802"/>
        <end position="835"/>
    </location>
</feature>
<proteinExistence type="predicted"/>
<sequence>MSAPVRSRYYEDILAVTNHISMPDWEDTSTKIIEVLARDITFPQPFSVKEVVICGTSFFQPAPHDRFFLDKTAFFLNHITKDDMYEGVQAPYSVVRQIKVSMTTGLVVVTLSSPAVVGDKQMDNIPKDRPMLMTFNLLASDIDRFTRAVKARNLERALSWDGPSLSNTTERISINSPIKLDIEGRNPFHSASYEEKVKIVEQERSDDNIGYISGFHNRKENISDAEIPVSDTAYKSDLSRQISVPDIGFSTPAGIGGLPSQGKAWTIVPALPITGQTDQHAKTISDTASIIHQHPSDDKDEVPSLRSSSDYNTLRRSRSQDMRDKIFGTSDEELTDISDSELVHRSTKAPGNVKPVSKAKGSQSWIDLVQLLTSTDQGSKSNRKVVAPSRSQSGVLDDGKEAADQKQVDKKPTSAPLGQLIRQSTKAKQAVPNGASKRSTPPPIGDCVDDISAKIFMDTRGRKPRASAAAALKRIARDAQSPEMDDHFAEPDETSGVFDNIYNTLNTKPTMGTADNASDTQTFSSPGHRDEIPVPVETEGTARATDVKRKRRTVPDNGPARPQRPSKRRKASMASDIELEFNKPQAQSALRSTARKYGHQKQKYRRLPPAPILSVDYDEVPPISTAKPALPSSSHESSPPAPIAVIVPRSRVAAMKPKDTEHMAPARTSENRADLNMAALQGIETHPLVSKSGPRVANSAGGPSKISRVVAEQSSKPPREPQPVMTEVEQGDKDVNSSELREMACEVINQGRGTAVVKDVIPHLNIAKPVGTQALEPEPQPRSNIKHSFRNSAKEAYRKIHRNSQGSDHAISPFEASKLGMPDPQSSSKEKKSQAFRFVLERTDEGSDELEKIEERRLRLGPSSKEKKKQEAVTIDLTQDDEDLKLQPHWSSARSPSAFSNLSLVNREQNDLLAPPPDVEDDKIKYNDFEVSLDSSLRMQSPLREVSPDNSSVPSPIPRKTTSVAGPKKNVAFSFAIEDDDDDDSEGSFGDYIPREKLSNWPSKEAPIEDRTRVIPRQRKQIYFGTREPLKKLQHQSRPEREQQTQHVGSKFAKPTSVARNSTGEHSIPAKLLPQDFDSEISAIIDEITCVIQARISNLYDGVRDSVRNARQQLLSQAANDLRSLNELNVTTFNNLIDLEAAYVDYSKRFLTALGEAGRLGEEGLQLSKNLLREHDRGVQIHTSKLLTLRELPESVTKWL</sequence>
<feature type="region of interest" description="Disordered" evidence="1">
    <location>
        <begin position="943"/>
        <end position="964"/>
    </location>
</feature>
<name>W4KL12_HETIT</name>
<feature type="region of interest" description="Disordered" evidence="1">
    <location>
        <begin position="1031"/>
        <end position="1065"/>
    </location>
</feature>
<dbReference type="RefSeq" id="XP_009542579.1">
    <property type="nucleotide sequence ID" value="XM_009544284.1"/>
</dbReference>
<protein>
    <submittedName>
        <fullName evidence="2">Uncharacterized protein</fullName>
    </submittedName>
</protein>
<feature type="compositionally biased region" description="Basic and acidic residues" evidence="1">
    <location>
        <begin position="847"/>
        <end position="871"/>
    </location>
</feature>
<gene>
    <name evidence="2" type="ORF">HETIRDRAFT_100638</name>
</gene>
<feature type="region of interest" description="Disordered" evidence="1">
    <location>
        <begin position="376"/>
        <end position="446"/>
    </location>
</feature>
<feature type="region of interest" description="Disordered" evidence="1">
    <location>
        <begin position="293"/>
        <end position="327"/>
    </location>
</feature>
<evidence type="ECO:0000313" key="3">
    <source>
        <dbReference type="Proteomes" id="UP000030671"/>
    </source>
</evidence>
<feature type="compositionally biased region" description="Basic residues" evidence="1">
    <location>
        <begin position="593"/>
        <end position="604"/>
    </location>
</feature>
<feature type="compositionally biased region" description="Basic and acidic residues" evidence="1">
    <location>
        <begin position="294"/>
        <end position="303"/>
    </location>
</feature>
<feature type="region of interest" description="Disordered" evidence="1">
    <location>
        <begin position="508"/>
        <end position="604"/>
    </location>
</feature>
<dbReference type="GeneID" id="20665702"/>
<feature type="region of interest" description="Disordered" evidence="1">
    <location>
        <begin position="689"/>
        <end position="736"/>
    </location>
</feature>
<dbReference type="HOGENOM" id="CLU_262735_0_0_1"/>
<dbReference type="InParanoid" id="W4KL12"/>